<name>A0ABV3ZBF7_9PROT</name>
<comment type="caution">
    <text evidence="4">The sequence shown here is derived from an EMBL/GenBank/DDBJ whole genome shotgun (WGS) entry which is preliminary data.</text>
</comment>
<reference evidence="4 5" key="1">
    <citation type="submission" date="2024-05" db="EMBL/GenBank/DDBJ databases">
        <title>Three bacterial strains, DH-69, EH-24, and ECK-19 isolated from coastal sediments.</title>
        <authorList>
            <person name="Ye Y.-Q."/>
            <person name="Du Z.-J."/>
        </authorList>
    </citation>
    <scope>NUCLEOTIDE SEQUENCE [LARGE SCALE GENOMIC DNA]</scope>
    <source>
        <strain evidence="4 5">ECK-19</strain>
    </source>
</reference>
<dbReference type="RefSeq" id="WP_369314752.1">
    <property type="nucleotide sequence ID" value="NZ_JBEHZE010000002.1"/>
</dbReference>
<evidence type="ECO:0000313" key="5">
    <source>
        <dbReference type="Proteomes" id="UP001560685"/>
    </source>
</evidence>
<protein>
    <submittedName>
        <fullName evidence="4">FlgB family protein</fullName>
    </submittedName>
</protein>
<comment type="subcellular location">
    <subcellularLocation>
        <location evidence="1">Bacterial flagellum basal body</location>
    </subcellularLocation>
</comment>
<dbReference type="InterPro" id="IPR001444">
    <property type="entry name" value="Flag_bb_rod_N"/>
</dbReference>
<dbReference type="EMBL" id="JBEHZE010000002">
    <property type="protein sequence ID" value="MEX6634711.1"/>
    <property type="molecule type" value="Genomic_DNA"/>
</dbReference>
<keyword evidence="5" id="KW-1185">Reference proteome</keyword>
<evidence type="ECO:0000256" key="2">
    <source>
        <dbReference type="SAM" id="MobiDB-lite"/>
    </source>
</evidence>
<feature type="compositionally biased region" description="Polar residues" evidence="2">
    <location>
        <begin position="78"/>
        <end position="95"/>
    </location>
</feature>
<feature type="domain" description="Flagellar basal body rod protein N-terminal" evidence="3">
    <location>
        <begin position="25"/>
        <end position="38"/>
    </location>
</feature>
<feature type="region of interest" description="Disordered" evidence="2">
    <location>
        <begin position="64"/>
        <end position="97"/>
    </location>
</feature>
<evidence type="ECO:0000256" key="1">
    <source>
        <dbReference type="ARBA" id="ARBA00004117"/>
    </source>
</evidence>
<dbReference type="Pfam" id="PF00460">
    <property type="entry name" value="Flg_bb_rod"/>
    <property type="match status" value="1"/>
</dbReference>
<proteinExistence type="predicted"/>
<gene>
    <name evidence="4" type="ORF">ABFZ84_14265</name>
</gene>
<evidence type="ECO:0000313" key="4">
    <source>
        <dbReference type="EMBL" id="MEX6634711.1"/>
    </source>
</evidence>
<dbReference type="NCBIfam" id="NF009270">
    <property type="entry name" value="PRK12627.1"/>
    <property type="match status" value="1"/>
</dbReference>
<dbReference type="Proteomes" id="UP001560685">
    <property type="component" value="Unassembled WGS sequence"/>
</dbReference>
<organism evidence="4 5">
    <name type="scientific">Hyphococcus lacteus</name>
    <dbReference type="NCBI Taxonomy" id="3143536"/>
    <lineage>
        <taxon>Bacteria</taxon>
        <taxon>Pseudomonadati</taxon>
        <taxon>Pseudomonadota</taxon>
        <taxon>Alphaproteobacteria</taxon>
        <taxon>Parvularculales</taxon>
        <taxon>Parvularculaceae</taxon>
        <taxon>Hyphococcus</taxon>
    </lineage>
</organism>
<sequence length="120" mass="13096">MFNDLKILHTASMLARHSVERHAQIADNIANADTPGFKAKDLEAFSEAFARSERNAMMGTDHQGFKASKVNTPGVASPNGNTVSLEDQMTRSTAASRDHDTALTIYSKTLSMLRSSLGRR</sequence>
<accession>A0ABV3ZBF7</accession>
<evidence type="ECO:0000259" key="3">
    <source>
        <dbReference type="Pfam" id="PF00460"/>
    </source>
</evidence>